<dbReference type="Pfam" id="PF11575">
    <property type="entry name" value="FhuF_C"/>
    <property type="match status" value="1"/>
</dbReference>
<evidence type="ECO:0000313" key="3">
    <source>
        <dbReference type="EMBL" id="GIJ47626.1"/>
    </source>
</evidence>
<dbReference type="Proteomes" id="UP000619260">
    <property type="component" value="Unassembled WGS sequence"/>
</dbReference>
<dbReference type="AlphaFoldDB" id="A0A8J3YLY2"/>
<reference evidence="3" key="1">
    <citation type="submission" date="2021-01" db="EMBL/GenBank/DDBJ databases">
        <title>Whole genome shotgun sequence of Virgisporangium aliadipatigenens NBRC 105644.</title>
        <authorList>
            <person name="Komaki H."/>
            <person name="Tamura T."/>
        </authorList>
    </citation>
    <scope>NUCLEOTIDE SEQUENCE</scope>
    <source>
        <strain evidence="3">NBRC 105644</strain>
    </source>
</reference>
<dbReference type="EMBL" id="BOPF01000015">
    <property type="protein sequence ID" value="GIJ47626.1"/>
    <property type="molecule type" value="Genomic_DNA"/>
</dbReference>
<dbReference type="RefSeq" id="WP_203901118.1">
    <property type="nucleotide sequence ID" value="NZ_BOPF01000015.1"/>
</dbReference>
<protein>
    <recommendedName>
        <fullName evidence="2">Ferric siderophore reductase C-terminal domain-containing protein</fullName>
    </recommendedName>
</protein>
<evidence type="ECO:0000256" key="1">
    <source>
        <dbReference type="SAM" id="SignalP"/>
    </source>
</evidence>
<evidence type="ECO:0000259" key="2">
    <source>
        <dbReference type="Pfam" id="PF11575"/>
    </source>
</evidence>
<accession>A0A8J3YLY2</accession>
<evidence type="ECO:0000313" key="4">
    <source>
        <dbReference type="Proteomes" id="UP000619260"/>
    </source>
</evidence>
<dbReference type="InterPro" id="IPR024726">
    <property type="entry name" value="FhuF_C"/>
</dbReference>
<organism evidence="3 4">
    <name type="scientific">Virgisporangium aliadipatigenens</name>
    <dbReference type="NCBI Taxonomy" id="741659"/>
    <lineage>
        <taxon>Bacteria</taxon>
        <taxon>Bacillati</taxon>
        <taxon>Actinomycetota</taxon>
        <taxon>Actinomycetes</taxon>
        <taxon>Micromonosporales</taxon>
        <taxon>Micromonosporaceae</taxon>
        <taxon>Virgisporangium</taxon>
    </lineage>
</organism>
<feature type="domain" description="Ferric siderophore reductase C-terminal" evidence="2">
    <location>
        <begin position="220"/>
        <end position="240"/>
    </location>
</feature>
<sequence length="253" mass="24974">MTAPAGLTPLPAAALRAALAADAGNPLLAFAPGAAEGPVVSPASAAPGASGVSTVDGGGGLELPRGAGHLVDAVAAWLGVAERRVAASLVVLGYSARLLGPTVRLAHAGIAVDARPAAVRYSFAAGVGFRLSLVAPAGWAGPPEAVAAHWCREVVDDHLTLLIDSVRADTPVAAPLLWGNVASGLVGAAKAAGAGSFLAAALEHGPLRGAGSFAAGAFVRRTCCLYYRLPGGGYCGDCPLPRTPSGTTRRGPR</sequence>
<keyword evidence="4" id="KW-1185">Reference proteome</keyword>
<proteinExistence type="predicted"/>
<dbReference type="GO" id="GO:0051537">
    <property type="term" value="F:2 iron, 2 sulfur cluster binding"/>
    <property type="evidence" value="ECO:0007669"/>
    <property type="project" value="InterPro"/>
</dbReference>
<feature type="signal peptide" evidence="1">
    <location>
        <begin position="1"/>
        <end position="20"/>
    </location>
</feature>
<keyword evidence="1" id="KW-0732">Signal</keyword>
<comment type="caution">
    <text evidence="3">The sequence shown here is derived from an EMBL/GenBank/DDBJ whole genome shotgun (WGS) entry which is preliminary data.</text>
</comment>
<gene>
    <name evidence="3" type="ORF">Val02_45120</name>
</gene>
<name>A0A8J3YLY2_9ACTN</name>
<feature type="chain" id="PRO_5039042822" description="Ferric siderophore reductase C-terminal domain-containing protein" evidence="1">
    <location>
        <begin position="21"/>
        <end position="253"/>
    </location>
</feature>